<evidence type="ECO:0000313" key="1">
    <source>
        <dbReference type="EMBL" id="RMC07769.1"/>
    </source>
</evidence>
<proteinExistence type="predicted"/>
<reference evidence="1 2" key="1">
    <citation type="submission" date="2018-07" db="EMBL/GenBank/DDBJ databases">
        <title>A high quality draft genome assembly of the barn swallow (H. rustica rustica).</title>
        <authorList>
            <person name="Formenti G."/>
            <person name="Chiara M."/>
            <person name="Poveda L."/>
            <person name="Francoijs K.-J."/>
            <person name="Bonisoli-Alquati A."/>
            <person name="Canova L."/>
            <person name="Gianfranceschi L."/>
            <person name="Horner D.S."/>
            <person name="Saino N."/>
        </authorList>
    </citation>
    <scope>NUCLEOTIDE SEQUENCE [LARGE SCALE GENOMIC DNA]</scope>
    <source>
        <strain evidence="1">Chelidonia</strain>
        <tissue evidence="1">Blood</tissue>
    </source>
</reference>
<comment type="caution">
    <text evidence="1">The sequence shown here is derived from an EMBL/GenBank/DDBJ whole genome shotgun (WGS) entry which is preliminary data.</text>
</comment>
<gene>
    <name evidence="1" type="ORF">DUI87_15238</name>
</gene>
<dbReference type="AlphaFoldDB" id="A0A3M0K3B2"/>
<organism evidence="1 2">
    <name type="scientific">Hirundo rustica rustica</name>
    <dbReference type="NCBI Taxonomy" id="333673"/>
    <lineage>
        <taxon>Eukaryota</taxon>
        <taxon>Metazoa</taxon>
        <taxon>Chordata</taxon>
        <taxon>Craniata</taxon>
        <taxon>Vertebrata</taxon>
        <taxon>Euteleostomi</taxon>
        <taxon>Archelosauria</taxon>
        <taxon>Archosauria</taxon>
        <taxon>Dinosauria</taxon>
        <taxon>Saurischia</taxon>
        <taxon>Theropoda</taxon>
        <taxon>Coelurosauria</taxon>
        <taxon>Aves</taxon>
        <taxon>Neognathae</taxon>
        <taxon>Neoaves</taxon>
        <taxon>Telluraves</taxon>
        <taxon>Australaves</taxon>
        <taxon>Passeriformes</taxon>
        <taxon>Sylvioidea</taxon>
        <taxon>Hirundinidae</taxon>
        <taxon>Hirundo</taxon>
    </lineage>
</organism>
<sequence>MCVGKEALQAEESLLDVESFQDNGLVAEASIHFCSSLCLQDLVAMCPGKMCGCLGLPLTSCFKETFEENIAEM</sequence>
<dbReference type="EMBL" id="QRBI01000119">
    <property type="protein sequence ID" value="RMC07769.1"/>
    <property type="molecule type" value="Genomic_DNA"/>
</dbReference>
<keyword evidence="2" id="KW-1185">Reference proteome</keyword>
<accession>A0A3M0K3B2</accession>
<evidence type="ECO:0000313" key="2">
    <source>
        <dbReference type="Proteomes" id="UP000269221"/>
    </source>
</evidence>
<name>A0A3M0K3B2_HIRRU</name>
<dbReference type="Proteomes" id="UP000269221">
    <property type="component" value="Unassembled WGS sequence"/>
</dbReference>
<protein>
    <submittedName>
        <fullName evidence="1">Uncharacterized protein</fullName>
    </submittedName>
</protein>